<dbReference type="Pfam" id="PF00829">
    <property type="entry name" value="Ribosomal_L21p"/>
    <property type="match status" value="1"/>
</dbReference>
<comment type="similarity">
    <text evidence="1">Belongs to the bacterial ribosomal protein bL21 family.</text>
</comment>
<feature type="region of interest" description="Disordered" evidence="5">
    <location>
        <begin position="131"/>
        <end position="150"/>
    </location>
</feature>
<dbReference type="InterPro" id="IPR036164">
    <property type="entry name" value="bL21-like_sf"/>
</dbReference>
<evidence type="ECO:0000256" key="5">
    <source>
        <dbReference type="SAM" id="MobiDB-lite"/>
    </source>
</evidence>
<keyword evidence="7" id="KW-1185">Reference proteome</keyword>
<dbReference type="Proteomes" id="UP001159427">
    <property type="component" value="Unassembled WGS sequence"/>
</dbReference>
<dbReference type="NCBIfam" id="TIGR00061">
    <property type="entry name" value="L21"/>
    <property type="match status" value="1"/>
</dbReference>
<keyword evidence="2" id="KW-0689">Ribosomal protein</keyword>
<feature type="non-terminal residue" evidence="6">
    <location>
        <position position="261"/>
    </location>
</feature>
<reference evidence="6 7" key="1">
    <citation type="submission" date="2022-05" db="EMBL/GenBank/DDBJ databases">
        <authorList>
            <consortium name="Genoscope - CEA"/>
            <person name="William W."/>
        </authorList>
    </citation>
    <scope>NUCLEOTIDE SEQUENCE [LARGE SCALE GENOMIC DNA]</scope>
</reference>
<evidence type="ECO:0000256" key="3">
    <source>
        <dbReference type="ARBA" id="ARBA00023274"/>
    </source>
</evidence>
<dbReference type="EMBL" id="CALNXI010000505">
    <property type="protein sequence ID" value="CAH3028346.1"/>
    <property type="molecule type" value="Genomic_DNA"/>
</dbReference>
<dbReference type="InterPro" id="IPR001787">
    <property type="entry name" value="Ribosomal_bL21"/>
</dbReference>
<evidence type="ECO:0000256" key="2">
    <source>
        <dbReference type="ARBA" id="ARBA00022980"/>
    </source>
</evidence>
<dbReference type="SUPFAM" id="SSF141091">
    <property type="entry name" value="L21p-like"/>
    <property type="match status" value="1"/>
</dbReference>
<sequence>MASRSALRCANLLRATVTRSGRKSAVDGIFSIFWLSLLLRDRRSKEDKNRVLKYVREQNDEFNATNVPCLYISGVKLHKFQGVHSNSMVAGNLVKNSFKTYTTTALVAAQLSAISPLGPLGNVDVRSLSNGPATSLTEAGGEEDDEQNCPPSSDVIKGVQDEMLKSGSSGQIFAVVHIGGRQFKITINDTIVINRIDADTGERIRIEKVLMVGGENFSVIGTPLVARDLARIEATVVEKTKSPKEIVFKKKRRKGYKRTQG</sequence>
<comment type="caution">
    <text evidence="6">The sequence shown here is derived from an EMBL/GenBank/DDBJ whole genome shotgun (WGS) entry which is preliminary data.</text>
</comment>
<dbReference type="PANTHER" id="PTHR21349:SF0">
    <property type="entry name" value="LARGE RIBOSOMAL SUBUNIT PROTEIN BL21M"/>
    <property type="match status" value="1"/>
</dbReference>
<keyword evidence="3" id="KW-0687">Ribonucleoprotein</keyword>
<evidence type="ECO:0000313" key="6">
    <source>
        <dbReference type="EMBL" id="CAH3028346.1"/>
    </source>
</evidence>
<organism evidence="6 7">
    <name type="scientific">Porites evermanni</name>
    <dbReference type="NCBI Taxonomy" id="104178"/>
    <lineage>
        <taxon>Eukaryota</taxon>
        <taxon>Metazoa</taxon>
        <taxon>Cnidaria</taxon>
        <taxon>Anthozoa</taxon>
        <taxon>Hexacorallia</taxon>
        <taxon>Scleractinia</taxon>
        <taxon>Fungiina</taxon>
        <taxon>Poritidae</taxon>
        <taxon>Porites</taxon>
    </lineage>
</organism>
<accession>A0ABN8MF71</accession>
<proteinExistence type="inferred from homology"/>
<dbReference type="InterPro" id="IPR028909">
    <property type="entry name" value="bL21-like"/>
</dbReference>
<protein>
    <recommendedName>
        <fullName evidence="4">Large ribosomal subunit protein bL21m</fullName>
    </recommendedName>
</protein>
<dbReference type="PANTHER" id="PTHR21349">
    <property type="entry name" value="50S RIBOSOMAL PROTEIN L21"/>
    <property type="match status" value="1"/>
</dbReference>
<gene>
    <name evidence="6" type="ORF">PEVE_00033830</name>
</gene>
<evidence type="ECO:0000256" key="1">
    <source>
        <dbReference type="ARBA" id="ARBA00008563"/>
    </source>
</evidence>
<name>A0ABN8MF71_9CNID</name>
<evidence type="ECO:0000256" key="4">
    <source>
        <dbReference type="ARBA" id="ARBA00044129"/>
    </source>
</evidence>
<evidence type="ECO:0000313" key="7">
    <source>
        <dbReference type="Proteomes" id="UP001159427"/>
    </source>
</evidence>